<organism evidence="2 3">
    <name type="scientific">Helobdella robusta</name>
    <name type="common">Californian leech</name>
    <dbReference type="NCBI Taxonomy" id="6412"/>
    <lineage>
        <taxon>Eukaryota</taxon>
        <taxon>Metazoa</taxon>
        <taxon>Spiralia</taxon>
        <taxon>Lophotrochozoa</taxon>
        <taxon>Annelida</taxon>
        <taxon>Clitellata</taxon>
        <taxon>Hirudinea</taxon>
        <taxon>Rhynchobdellida</taxon>
        <taxon>Glossiphoniidae</taxon>
        <taxon>Helobdella</taxon>
    </lineage>
</organism>
<dbReference type="InParanoid" id="T1FGR3"/>
<gene>
    <name evidence="2" type="primary">20208012</name>
    <name evidence="1" type="ORF">HELRODRAFT_181215</name>
</gene>
<dbReference type="EMBL" id="AMQM01007509">
    <property type="status" value="NOT_ANNOTATED_CDS"/>
    <property type="molecule type" value="Genomic_DNA"/>
</dbReference>
<keyword evidence="3" id="KW-1185">Reference proteome</keyword>
<proteinExistence type="predicted"/>
<accession>T1FGR3</accession>
<dbReference type="HOGENOM" id="CLU_1995088_0_0_1"/>
<dbReference type="KEGG" id="hro:HELRODRAFT_181215"/>
<dbReference type="CTD" id="20208012"/>
<dbReference type="EMBL" id="KB097635">
    <property type="protein sequence ID" value="ESN93120.1"/>
    <property type="molecule type" value="Genomic_DNA"/>
</dbReference>
<dbReference type="RefSeq" id="XP_009028729.1">
    <property type="nucleotide sequence ID" value="XM_009030481.1"/>
</dbReference>
<dbReference type="EnsemblMetazoa" id="HelroT181215">
    <property type="protein sequence ID" value="HelroP181215"/>
    <property type="gene ID" value="HelroG181215"/>
</dbReference>
<sequence length="125" mass="14067">MVKNISETGSEKECPTFVADDYTRLVKCQLAIDVLMSGFGGSSLGAKLMNAVEWLSEVAVDEFMTDFEKLTEVLNAAELKNRVKYGYDHEKKYQELSLVCVQLVIQNLRRINLSHDMKPATTSDN</sequence>
<dbReference type="AlphaFoldDB" id="T1FGR3"/>
<protein>
    <submittedName>
        <fullName evidence="1 2">Uncharacterized protein</fullName>
    </submittedName>
</protein>
<reference evidence="1 3" key="2">
    <citation type="journal article" date="2013" name="Nature">
        <title>Insights into bilaterian evolution from three spiralian genomes.</title>
        <authorList>
            <person name="Simakov O."/>
            <person name="Marletaz F."/>
            <person name="Cho S.J."/>
            <person name="Edsinger-Gonzales E."/>
            <person name="Havlak P."/>
            <person name="Hellsten U."/>
            <person name="Kuo D.H."/>
            <person name="Larsson T."/>
            <person name="Lv J."/>
            <person name="Arendt D."/>
            <person name="Savage R."/>
            <person name="Osoegawa K."/>
            <person name="de Jong P."/>
            <person name="Grimwood J."/>
            <person name="Chapman J.A."/>
            <person name="Shapiro H."/>
            <person name="Aerts A."/>
            <person name="Otillar R.P."/>
            <person name="Terry A.Y."/>
            <person name="Boore J.L."/>
            <person name="Grigoriev I.V."/>
            <person name="Lindberg D.R."/>
            <person name="Seaver E.C."/>
            <person name="Weisblat D.A."/>
            <person name="Putnam N.H."/>
            <person name="Rokhsar D.S."/>
        </authorList>
    </citation>
    <scope>NUCLEOTIDE SEQUENCE</scope>
</reference>
<dbReference type="Proteomes" id="UP000015101">
    <property type="component" value="Unassembled WGS sequence"/>
</dbReference>
<evidence type="ECO:0000313" key="2">
    <source>
        <dbReference type="EnsemblMetazoa" id="HelroP181215"/>
    </source>
</evidence>
<evidence type="ECO:0000313" key="1">
    <source>
        <dbReference type="EMBL" id="ESN93120.1"/>
    </source>
</evidence>
<dbReference type="GeneID" id="20208012"/>
<reference evidence="3" key="1">
    <citation type="submission" date="2012-12" db="EMBL/GenBank/DDBJ databases">
        <authorList>
            <person name="Hellsten U."/>
            <person name="Grimwood J."/>
            <person name="Chapman J.A."/>
            <person name="Shapiro H."/>
            <person name="Aerts A."/>
            <person name="Otillar R.P."/>
            <person name="Terry A.Y."/>
            <person name="Boore J.L."/>
            <person name="Simakov O."/>
            <person name="Marletaz F."/>
            <person name="Cho S.-J."/>
            <person name="Edsinger-Gonzales E."/>
            <person name="Havlak P."/>
            <person name="Kuo D.-H."/>
            <person name="Larsson T."/>
            <person name="Lv J."/>
            <person name="Arendt D."/>
            <person name="Savage R."/>
            <person name="Osoegawa K."/>
            <person name="de Jong P."/>
            <person name="Lindberg D.R."/>
            <person name="Seaver E.C."/>
            <person name="Weisblat D.A."/>
            <person name="Putnam N.H."/>
            <person name="Grigoriev I.V."/>
            <person name="Rokhsar D.S."/>
        </authorList>
    </citation>
    <scope>NUCLEOTIDE SEQUENCE</scope>
</reference>
<reference evidence="2" key="3">
    <citation type="submission" date="2015-06" db="UniProtKB">
        <authorList>
            <consortium name="EnsemblMetazoa"/>
        </authorList>
    </citation>
    <scope>IDENTIFICATION</scope>
</reference>
<name>T1FGR3_HELRO</name>
<evidence type="ECO:0000313" key="3">
    <source>
        <dbReference type="Proteomes" id="UP000015101"/>
    </source>
</evidence>